<name>A0A2H3L9E9_9CHLR</name>
<dbReference type="InterPro" id="IPR019734">
    <property type="entry name" value="TPR_rpt"/>
</dbReference>
<dbReference type="SMART" id="SM00028">
    <property type="entry name" value="TPR"/>
    <property type="match status" value="2"/>
</dbReference>
<dbReference type="Pfam" id="PF13181">
    <property type="entry name" value="TPR_8"/>
    <property type="match status" value="1"/>
</dbReference>
<proteinExistence type="predicted"/>
<dbReference type="Gene3D" id="1.25.40.10">
    <property type="entry name" value="Tetratricopeptide repeat domain"/>
    <property type="match status" value="1"/>
</dbReference>
<evidence type="ECO:0000313" key="2">
    <source>
        <dbReference type="Proteomes" id="UP000220922"/>
    </source>
</evidence>
<accession>A0A2H3L9E9</accession>
<evidence type="ECO:0000313" key="1">
    <source>
        <dbReference type="EMBL" id="PDV98939.1"/>
    </source>
</evidence>
<dbReference type="AlphaFoldDB" id="A0A2H3L9E9"/>
<comment type="caution">
    <text evidence="1">The sequence shown here is derived from an EMBL/GenBank/DDBJ whole genome shotgun (WGS) entry which is preliminary data.</text>
</comment>
<dbReference type="SUPFAM" id="SSF48452">
    <property type="entry name" value="TPR-like"/>
    <property type="match status" value="1"/>
</dbReference>
<dbReference type="EMBL" id="LYXE01000089">
    <property type="protein sequence ID" value="PDV98939.1"/>
    <property type="molecule type" value="Genomic_DNA"/>
</dbReference>
<organism evidence="1 2">
    <name type="scientific">Candidatus Chloroploca asiatica</name>
    <dbReference type="NCBI Taxonomy" id="1506545"/>
    <lineage>
        <taxon>Bacteria</taxon>
        <taxon>Bacillati</taxon>
        <taxon>Chloroflexota</taxon>
        <taxon>Chloroflexia</taxon>
        <taxon>Chloroflexales</taxon>
        <taxon>Chloroflexineae</taxon>
        <taxon>Oscillochloridaceae</taxon>
        <taxon>Candidatus Chloroploca</taxon>
    </lineage>
</organism>
<dbReference type="Proteomes" id="UP000220922">
    <property type="component" value="Unassembled WGS sequence"/>
</dbReference>
<gene>
    <name evidence="1" type="ORF">A9Q02_14500</name>
</gene>
<sequence>MQYWRWSLEWFVACAEGRYARAEELMRPALERAMSLRNGFVPILATLQLADAVFGQGDRAEADQLYLDALQRGQALGAPLLACLALLGRGRVAEQRGENPRALVLADEALRLAYEEGFQRLIPRTYVMLGHTQAGLGRFAAAAESFTKALEYELVFAHSARVAADSVALAAIRHAQGDRTGAIGVIAPQLTLLLGGPLTGMDEPIRTLLSAAETLRAAGDPRAEQLIARAKHELAHRTELVRSERRDTFLSGIPAHRALTNGAKTMGIW</sequence>
<protein>
    <submittedName>
        <fullName evidence="1">Uncharacterized protein</fullName>
    </submittedName>
</protein>
<dbReference type="InterPro" id="IPR011990">
    <property type="entry name" value="TPR-like_helical_dom_sf"/>
</dbReference>
<dbReference type="RefSeq" id="WP_097652968.1">
    <property type="nucleotide sequence ID" value="NZ_LYXE01000089.1"/>
</dbReference>
<keyword evidence="2" id="KW-1185">Reference proteome</keyword>
<reference evidence="1 2" key="1">
    <citation type="submission" date="2016-05" db="EMBL/GenBank/DDBJ databases">
        <authorList>
            <person name="Lavstsen T."/>
            <person name="Jespersen J.S."/>
        </authorList>
    </citation>
    <scope>NUCLEOTIDE SEQUENCE [LARGE SCALE GENOMIC DNA]</scope>
    <source>
        <strain evidence="1 2">B7-9</strain>
    </source>
</reference>